<dbReference type="RefSeq" id="WP_242667283.1">
    <property type="nucleotide sequence ID" value="NZ_CBCSCN010000002.1"/>
</dbReference>
<keyword evidence="8" id="KW-1185">Reference proteome</keyword>
<comment type="catalytic activity">
    <reaction evidence="6">
        <text>guanosine(527) in 16S rRNA + S-adenosyl-L-methionine = N(7)-methylguanosine(527) in 16S rRNA + S-adenosyl-L-homocysteine</text>
        <dbReference type="Rhea" id="RHEA:42732"/>
        <dbReference type="Rhea" id="RHEA-COMP:10209"/>
        <dbReference type="Rhea" id="RHEA-COMP:10210"/>
        <dbReference type="ChEBI" id="CHEBI:57856"/>
        <dbReference type="ChEBI" id="CHEBI:59789"/>
        <dbReference type="ChEBI" id="CHEBI:74269"/>
        <dbReference type="ChEBI" id="CHEBI:74480"/>
        <dbReference type="EC" id="2.1.1.170"/>
    </reaction>
</comment>
<keyword evidence="3 6" id="KW-0489">Methyltransferase</keyword>
<dbReference type="PANTHER" id="PTHR31760">
    <property type="entry name" value="S-ADENOSYL-L-METHIONINE-DEPENDENT METHYLTRANSFERASES SUPERFAMILY PROTEIN"/>
    <property type="match status" value="1"/>
</dbReference>
<dbReference type="EC" id="2.1.1.170" evidence="6"/>
<dbReference type="InterPro" id="IPR003682">
    <property type="entry name" value="rRNA_ssu_MeTfrase_G"/>
</dbReference>
<name>A0A1X7AJX5_9GAMM</name>
<evidence type="ECO:0000256" key="3">
    <source>
        <dbReference type="ARBA" id="ARBA00022603"/>
    </source>
</evidence>
<dbReference type="HAMAP" id="MF_00074">
    <property type="entry name" value="16SrRNA_methyltr_G"/>
    <property type="match status" value="1"/>
</dbReference>
<comment type="caution">
    <text evidence="6">Lacks conserved residue(s) required for the propagation of feature annotation.</text>
</comment>
<keyword evidence="1 6" id="KW-0963">Cytoplasm</keyword>
<evidence type="ECO:0000256" key="5">
    <source>
        <dbReference type="ARBA" id="ARBA00022691"/>
    </source>
</evidence>
<comment type="function">
    <text evidence="6">Specifically methylates the N7 position of guanine in position 527 of 16S rRNA.</text>
</comment>
<dbReference type="SUPFAM" id="SSF53335">
    <property type="entry name" value="S-adenosyl-L-methionine-dependent methyltransferases"/>
    <property type="match status" value="1"/>
</dbReference>
<evidence type="ECO:0000313" key="7">
    <source>
        <dbReference type="EMBL" id="SMA46539.1"/>
    </source>
</evidence>
<dbReference type="PIRSF" id="PIRSF003078">
    <property type="entry name" value="GidB"/>
    <property type="match status" value="1"/>
</dbReference>
<evidence type="ECO:0000256" key="1">
    <source>
        <dbReference type="ARBA" id="ARBA00022490"/>
    </source>
</evidence>
<reference evidence="7 8" key="1">
    <citation type="submission" date="2017-03" db="EMBL/GenBank/DDBJ databases">
        <authorList>
            <person name="Afonso C.L."/>
            <person name="Miller P.J."/>
            <person name="Scott M.A."/>
            <person name="Spackman E."/>
            <person name="Goraichik I."/>
            <person name="Dimitrov K.M."/>
            <person name="Suarez D.L."/>
            <person name="Swayne D.E."/>
        </authorList>
    </citation>
    <scope>NUCLEOTIDE SEQUENCE [LARGE SCALE GENOMIC DNA]</scope>
    <source>
        <strain evidence="7">SB41UT1</strain>
    </source>
</reference>
<feature type="binding site" evidence="6">
    <location>
        <position position="86"/>
    </location>
    <ligand>
        <name>S-adenosyl-L-methionine</name>
        <dbReference type="ChEBI" id="CHEBI:59789"/>
    </ligand>
</feature>
<feature type="binding site" evidence="6">
    <location>
        <position position="81"/>
    </location>
    <ligand>
        <name>S-adenosyl-L-methionine</name>
        <dbReference type="ChEBI" id="CHEBI:59789"/>
    </ligand>
</feature>
<feature type="binding site" evidence="6">
    <location>
        <position position="147"/>
    </location>
    <ligand>
        <name>S-adenosyl-L-methionine</name>
        <dbReference type="ChEBI" id="CHEBI:59789"/>
    </ligand>
</feature>
<keyword evidence="5 6" id="KW-0949">S-adenosyl-L-methionine</keyword>
<evidence type="ECO:0000256" key="2">
    <source>
        <dbReference type="ARBA" id="ARBA00022552"/>
    </source>
</evidence>
<dbReference type="NCBIfam" id="TIGR00138">
    <property type="entry name" value="rsmG_gidB"/>
    <property type="match status" value="1"/>
</dbReference>
<keyword evidence="4 6" id="KW-0808">Transferase</keyword>
<proteinExistence type="inferred from homology"/>
<gene>
    <name evidence="6 7" type="primary">rsmG</name>
    <name evidence="7" type="ORF">EHSB41UT_02190</name>
</gene>
<accession>A0A1X7AJX5</accession>
<dbReference type="GO" id="GO:0070043">
    <property type="term" value="F:rRNA (guanine-N7-)-methyltransferase activity"/>
    <property type="evidence" value="ECO:0007669"/>
    <property type="project" value="UniProtKB-UniRule"/>
</dbReference>
<comment type="subcellular location">
    <subcellularLocation>
        <location evidence="6">Cytoplasm</location>
    </subcellularLocation>
</comment>
<sequence length="221" mass="24508">MNNLDVMLKSGAQDMGIALTDEQLHKLRAYVDLLMKWNKVYNLTAIRTPEEMISRHILDSLSVLSYVEAMIPAGGNLIDVGSGPGLPGLPLAIMLPDRNISTLDCVGKKTRFQVQVCNELGLNNVTVLNERVENWQPEQGYDGVISRAFSSLKDMITGTDHLLRKGGLWLAMKGIHPEQELDELHSVRPDVVMTESHPLEVAGCDGQRHLVILERMETAQA</sequence>
<evidence type="ECO:0000256" key="4">
    <source>
        <dbReference type="ARBA" id="ARBA00022679"/>
    </source>
</evidence>
<keyword evidence="2 6" id="KW-0698">rRNA processing</keyword>
<dbReference type="AlphaFoldDB" id="A0A1X7AJX5"/>
<dbReference type="Gene3D" id="3.40.50.150">
    <property type="entry name" value="Vaccinia Virus protein VP39"/>
    <property type="match status" value="1"/>
</dbReference>
<feature type="binding site" evidence="6">
    <location>
        <begin position="132"/>
        <end position="133"/>
    </location>
    <ligand>
        <name>S-adenosyl-L-methionine</name>
        <dbReference type="ChEBI" id="CHEBI:59789"/>
    </ligand>
</feature>
<evidence type="ECO:0000313" key="8">
    <source>
        <dbReference type="Proteomes" id="UP000196573"/>
    </source>
</evidence>
<dbReference type="Pfam" id="PF02527">
    <property type="entry name" value="GidB"/>
    <property type="match status" value="1"/>
</dbReference>
<evidence type="ECO:0000256" key="6">
    <source>
        <dbReference type="HAMAP-Rule" id="MF_00074"/>
    </source>
</evidence>
<comment type="similarity">
    <text evidence="6">Belongs to the methyltransferase superfamily. RNA methyltransferase RsmG family.</text>
</comment>
<protein>
    <recommendedName>
        <fullName evidence="6">Ribosomal RNA small subunit methyltransferase G</fullName>
        <ecNumber evidence="6">2.1.1.170</ecNumber>
    </recommendedName>
    <alternativeName>
        <fullName evidence="6">16S rRNA 7-methylguanosine methyltransferase</fullName>
        <shortName evidence="6">16S rRNA m7G methyltransferase</shortName>
    </alternativeName>
</protein>
<dbReference type="InterPro" id="IPR029063">
    <property type="entry name" value="SAM-dependent_MTases_sf"/>
</dbReference>
<dbReference type="PANTHER" id="PTHR31760:SF0">
    <property type="entry name" value="S-ADENOSYL-L-METHIONINE-DEPENDENT METHYLTRANSFERASES SUPERFAMILY PROTEIN"/>
    <property type="match status" value="1"/>
</dbReference>
<dbReference type="CDD" id="cd02440">
    <property type="entry name" value="AdoMet_MTases"/>
    <property type="match status" value="1"/>
</dbReference>
<dbReference type="GO" id="GO:0005829">
    <property type="term" value="C:cytosol"/>
    <property type="evidence" value="ECO:0007669"/>
    <property type="project" value="TreeGrafter"/>
</dbReference>
<dbReference type="EMBL" id="FWPT01000004">
    <property type="protein sequence ID" value="SMA46539.1"/>
    <property type="molecule type" value="Genomic_DNA"/>
</dbReference>
<organism evidence="7 8">
    <name type="scientific">Parendozoicomonas haliclonae</name>
    <dbReference type="NCBI Taxonomy" id="1960125"/>
    <lineage>
        <taxon>Bacteria</taxon>
        <taxon>Pseudomonadati</taxon>
        <taxon>Pseudomonadota</taxon>
        <taxon>Gammaproteobacteria</taxon>
        <taxon>Oceanospirillales</taxon>
        <taxon>Endozoicomonadaceae</taxon>
        <taxon>Parendozoicomonas</taxon>
    </lineage>
</organism>
<dbReference type="Proteomes" id="UP000196573">
    <property type="component" value="Unassembled WGS sequence"/>
</dbReference>